<dbReference type="PhylomeDB" id="A0A0G4GKI7"/>
<dbReference type="Gene3D" id="3.90.226.10">
    <property type="entry name" value="2-enoyl-CoA Hydratase, Chain A, domain 1"/>
    <property type="match status" value="1"/>
</dbReference>
<dbReference type="PANTHER" id="PTHR11941">
    <property type="entry name" value="ENOYL-COA HYDRATASE-RELATED"/>
    <property type="match status" value="1"/>
</dbReference>
<dbReference type="InterPro" id="IPR014748">
    <property type="entry name" value="Enoyl-CoA_hydra_C"/>
</dbReference>
<dbReference type="InParanoid" id="A0A0G4GKI7"/>
<dbReference type="GO" id="GO:0005739">
    <property type="term" value="C:mitochondrion"/>
    <property type="evidence" value="ECO:0007669"/>
    <property type="project" value="TreeGrafter"/>
</dbReference>
<dbReference type="Pfam" id="PF00378">
    <property type="entry name" value="ECH_1"/>
    <property type="match status" value="1"/>
</dbReference>
<gene>
    <name evidence="4" type="ORF">Vbra_18123</name>
</gene>
<proteinExistence type="inferred from homology"/>
<dbReference type="GO" id="GO:0006635">
    <property type="term" value="P:fatty acid beta-oxidation"/>
    <property type="evidence" value="ECO:0007669"/>
    <property type="project" value="TreeGrafter"/>
</dbReference>
<keyword evidence="2" id="KW-0456">Lyase</keyword>
<dbReference type="InterPro" id="IPR001753">
    <property type="entry name" value="Enoyl-CoA_hydra/iso"/>
</dbReference>
<dbReference type="Gene3D" id="1.10.12.10">
    <property type="entry name" value="Lyase 2-enoyl-coa Hydratase, Chain A, domain 2"/>
    <property type="match status" value="1"/>
</dbReference>
<reference evidence="4 5" key="1">
    <citation type="submission" date="2014-11" db="EMBL/GenBank/DDBJ databases">
        <authorList>
            <person name="Zhu J."/>
            <person name="Qi W."/>
            <person name="Song R."/>
        </authorList>
    </citation>
    <scope>NUCLEOTIDE SEQUENCE [LARGE SCALE GENOMIC DNA]</scope>
</reference>
<protein>
    <recommendedName>
        <fullName evidence="6">Enoyl-CoA hydratase</fullName>
    </recommendedName>
</protein>
<dbReference type="SUPFAM" id="SSF52096">
    <property type="entry name" value="ClpP/crotonase"/>
    <property type="match status" value="1"/>
</dbReference>
<dbReference type="AlphaFoldDB" id="A0A0G4GKI7"/>
<dbReference type="FunFam" id="1.10.12.10:FF:000001">
    <property type="entry name" value="Probable enoyl-CoA hydratase, mitochondrial"/>
    <property type="match status" value="1"/>
</dbReference>
<dbReference type="Proteomes" id="UP000041254">
    <property type="component" value="Unassembled WGS sequence"/>
</dbReference>
<dbReference type="PROSITE" id="PS00166">
    <property type="entry name" value="ENOYL_COA_HYDRATASE"/>
    <property type="match status" value="1"/>
</dbReference>
<evidence type="ECO:0000256" key="2">
    <source>
        <dbReference type="ARBA" id="ARBA00023239"/>
    </source>
</evidence>
<evidence type="ECO:0008006" key="6">
    <source>
        <dbReference type="Google" id="ProtNLM"/>
    </source>
</evidence>
<dbReference type="GO" id="GO:0016836">
    <property type="term" value="F:hydro-lyase activity"/>
    <property type="evidence" value="ECO:0007669"/>
    <property type="project" value="UniProtKB-ARBA"/>
</dbReference>
<organism evidence="4 5">
    <name type="scientific">Vitrella brassicaformis (strain CCMP3155)</name>
    <dbReference type="NCBI Taxonomy" id="1169540"/>
    <lineage>
        <taxon>Eukaryota</taxon>
        <taxon>Sar</taxon>
        <taxon>Alveolata</taxon>
        <taxon>Colpodellida</taxon>
        <taxon>Vitrellaceae</taxon>
        <taxon>Vitrella</taxon>
    </lineage>
</organism>
<dbReference type="FunFam" id="3.90.226.10:FF:000009">
    <property type="entry name" value="Carnitinyl-CoA dehydratase"/>
    <property type="match status" value="1"/>
</dbReference>
<comment type="similarity">
    <text evidence="1 3">Belongs to the enoyl-CoA hydratase/isomerase family.</text>
</comment>
<dbReference type="InterPro" id="IPR018376">
    <property type="entry name" value="Enoyl-CoA_hyd/isom_CS"/>
</dbReference>
<evidence type="ECO:0000256" key="3">
    <source>
        <dbReference type="RuleBase" id="RU003707"/>
    </source>
</evidence>
<dbReference type="OrthoDB" id="2018133at2759"/>
<evidence type="ECO:0000256" key="1">
    <source>
        <dbReference type="ARBA" id="ARBA00005254"/>
    </source>
</evidence>
<dbReference type="STRING" id="1169540.A0A0G4GKI7"/>
<dbReference type="CDD" id="cd06558">
    <property type="entry name" value="crotonase-like"/>
    <property type="match status" value="1"/>
</dbReference>
<dbReference type="InterPro" id="IPR029045">
    <property type="entry name" value="ClpP/crotonase-like_dom_sf"/>
</dbReference>
<accession>A0A0G4GKI7</accession>
<dbReference type="PANTHER" id="PTHR11941:SF54">
    <property type="entry name" value="ENOYL-COA HYDRATASE, MITOCHONDRIAL"/>
    <property type="match status" value="1"/>
</dbReference>
<name>A0A0G4GKI7_VITBC</name>
<evidence type="ECO:0000313" key="5">
    <source>
        <dbReference type="Proteomes" id="UP000041254"/>
    </source>
</evidence>
<keyword evidence="5" id="KW-1185">Reference proteome</keyword>
<dbReference type="OMA" id="FCDARED"/>
<evidence type="ECO:0000313" key="4">
    <source>
        <dbReference type="EMBL" id="CEM30542.1"/>
    </source>
</evidence>
<dbReference type="VEuPathDB" id="CryptoDB:Vbra_18123"/>
<dbReference type="EMBL" id="CDMY01000698">
    <property type="protein sequence ID" value="CEM30542.1"/>
    <property type="molecule type" value="Genomic_DNA"/>
</dbReference>
<sequence length="292" mass="32095">MLPCRLRQVCSLVPRASACVVSGENFLVRPLVQLQHRALSTMDFSSDVLTMENKGNAVAMLRLNRPKALNAVSDDVCRDLVKALQMVDADDAFRAIVLTGSGEKAFAAGADIKEMDSRPDFPTVARMDMLQHWNEISKIRKPVIAAVNGFALGGGCELAMMCDIILASDKAKFGMGGTQRLTRAVGKSKAMEWILTGNFFTAEQAEKAGLVSRVVPADKLEAEALQLATDIAKMPYHAIVMAKECVNRAYESSLAEGLLYERRAFHATWATADRSEGMKAFVEKREPEWQHK</sequence>